<proteinExistence type="predicted"/>
<dbReference type="RefSeq" id="WP_100041383.1">
    <property type="nucleotide sequence ID" value="NZ_LT630003.1"/>
</dbReference>
<reference evidence="1 2" key="1">
    <citation type="submission" date="2016-10" db="EMBL/GenBank/DDBJ databases">
        <authorList>
            <person name="Varghese N."/>
            <person name="Submissions S."/>
        </authorList>
    </citation>
    <scope>NUCLEOTIDE SEQUENCE [LARGE SCALE GENOMIC DNA]</scope>
    <source>
        <strain evidence="1 2">ATCC 19403</strain>
    </source>
</reference>
<name>A0ABY1C290_9FIRM</name>
<sequence>MDVKDVFSTYIQELYTRYEKEEGDKAMITKIAFLIYPILKEMGFGSTGSVALVTNTENARKIVMRDLSGLSEYSLYPITISPKEIKKLMNDAEYELLAFAYVRGSNSKSNLEMLKAACHAEAIPDHKFTALPIITFCGGIPDDAKDFLTGQISIQPKADAILAGVHNNDCGVNFSRMIIEFVCCNWAVLQMGISRLSEDSSFQRTELDNPGVGMFFIAEKLLEVFLECNKYSPEEREMLALQWQSSLKSIVNEWQIISDGLPWLEVLCNMIRGANTKVSGILDRNQVSACEIVNVETKPLYDDHYYYLSSNIFDELCLPITESISLKQIKGLLNESGILIGEGRERQYLTVKVPVITEYGTILYPRKIRLCREWLDPVGELTWKEIIEANVESEED</sequence>
<evidence type="ECO:0000313" key="1">
    <source>
        <dbReference type="EMBL" id="SET55979.1"/>
    </source>
</evidence>
<accession>A0ABY1C290</accession>
<dbReference type="EMBL" id="LT630003">
    <property type="protein sequence ID" value="SET55979.1"/>
    <property type="molecule type" value="Genomic_DNA"/>
</dbReference>
<organism evidence="1 2">
    <name type="scientific">Lacrimispora sphenoides JCM 1415</name>
    <dbReference type="NCBI Taxonomy" id="1297793"/>
    <lineage>
        <taxon>Bacteria</taxon>
        <taxon>Bacillati</taxon>
        <taxon>Bacillota</taxon>
        <taxon>Clostridia</taxon>
        <taxon>Lachnospirales</taxon>
        <taxon>Lachnospiraceae</taxon>
        <taxon>Lacrimispora</taxon>
    </lineage>
</organism>
<gene>
    <name evidence="1" type="ORF">SAMN02745906_0359</name>
</gene>
<dbReference type="Proteomes" id="UP000198970">
    <property type="component" value="Chromosome I"/>
</dbReference>
<keyword evidence="2" id="KW-1185">Reference proteome</keyword>
<protein>
    <submittedName>
        <fullName evidence="1">Uncharacterized protein</fullName>
    </submittedName>
</protein>
<evidence type="ECO:0000313" key="2">
    <source>
        <dbReference type="Proteomes" id="UP000198970"/>
    </source>
</evidence>